<organism evidence="2 3">
    <name type="scientific">Colletotrichum musicola</name>
    <dbReference type="NCBI Taxonomy" id="2175873"/>
    <lineage>
        <taxon>Eukaryota</taxon>
        <taxon>Fungi</taxon>
        <taxon>Dikarya</taxon>
        <taxon>Ascomycota</taxon>
        <taxon>Pezizomycotina</taxon>
        <taxon>Sordariomycetes</taxon>
        <taxon>Hypocreomycetidae</taxon>
        <taxon>Glomerellales</taxon>
        <taxon>Glomerellaceae</taxon>
        <taxon>Colletotrichum</taxon>
        <taxon>Colletotrichum orchidearum species complex</taxon>
    </lineage>
</organism>
<name>A0A8H6NYZ6_9PEZI</name>
<feature type="compositionally biased region" description="Polar residues" evidence="1">
    <location>
        <begin position="8"/>
        <end position="34"/>
    </location>
</feature>
<gene>
    <name evidence="2" type="ORF">CMUS01_00322</name>
</gene>
<dbReference type="Proteomes" id="UP000639643">
    <property type="component" value="Unassembled WGS sequence"/>
</dbReference>
<dbReference type="EMBL" id="WIGM01000004">
    <property type="protein sequence ID" value="KAF6845222.1"/>
    <property type="molecule type" value="Genomic_DNA"/>
</dbReference>
<comment type="caution">
    <text evidence="2">The sequence shown here is derived from an EMBL/GenBank/DDBJ whole genome shotgun (WGS) entry which is preliminary data.</text>
</comment>
<accession>A0A8H6NYZ6</accession>
<dbReference type="AlphaFoldDB" id="A0A8H6NYZ6"/>
<evidence type="ECO:0000256" key="1">
    <source>
        <dbReference type="SAM" id="MobiDB-lite"/>
    </source>
</evidence>
<keyword evidence="3" id="KW-1185">Reference proteome</keyword>
<proteinExistence type="predicted"/>
<evidence type="ECO:0000313" key="3">
    <source>
        <dbReference type="Proteomes" id="UP000639643"/>
    </source>
</evidence>
<feature type="region of interest" description="Disordered" evidence="1">
    <location>
        <begin position="1"/>
        <end position="34"/>
    </location>
</feature>
<sequence length="68" mass="7686">MDMLDDWWTSQGTFRRNSPQANTQRNTPPDNTASTFNLLTKRALLPSTTLLGRWNQTMTASTSHTPTC</sequence>
<protein>
    <submittedName>
        <fullName evidence="2">Uncharacterized protein</fullName>
    </submittedName>
</protein>
<reference evidence="2" key="1">
    <citation type="journal article" date="2020" name="Phytopathology">
        <title>Genome Sequence Resources of Colletotrichum truncatum, C. plurivorum, C. musicola, and C. sojae: Four Species Pathogenic to Soybean (Glycine max).</title>
        <authorList>
            <person name="Rogerio F."/>
            <person name="Boufleur T.R."/>
            <person name="Ciampi-Guillardi M."/>
            <person name="Sukno S.A."/>
            <person name="Thon M.R."/>
            <person name="Massola Junior N.S."/>
            <person name="Baroncelli R."/>
        </authorList>
    </citation>
    <scope>NUCLEOTIDE SEQUENCE</scope>
    <source>
        <strain evidence="2">LFN0074</strain>
    </source>
</reference>
<evidence type="ECO:0000313" key="2">
    <source>
        <dbReference type="EMBL" id="KAF6845222.1"/>
    </source>
</evidence>